<evidence type="ECO:0000259" key="1">
    <source>
        <dbReference type="Pfam" id="PF01717"/>
    </source>
</evidence>
<organism evidence="2 3">
    <name type="scientific">Botryosphaeria dothidea</name>
    <dbReference type="NCBI Taxonomy" id="55169"/>
    <lineage>
        <taxon>Eukaryota</taxon>
        <taxon>Fungi</taxon>
        <taxon>Dikarya</taxon>
        <taxon>Ascomycota</taxon>
        <taxon>Pezizomycotina</taxon>
        <taxon>Dothideomycetes</taxon>
        <taxon>Dothideomycetes incertae sedis</taxon>
        <taxon>Botryosphaeriales</taxon>
        <taxon>Botryosphaeriaceae</taxon>
        <taxon>Botryosphaeria</taxon>
    </lineage>
</organism>
<name>A0A8H4N0P1_9PEZI</name>
<keyword evidence="3" id="KW-1185">Reference proteome</keyword>
<dbReference type="PANTHER" id="PTHR43844:SF2">
    <property type="entry name" value="SYNTHASE, VITAMIN-B12 INDEPENDENT, PUTATIVE (AFU_ORTHOLOGUE AFUA_3G12060)-RELATED"/>
    <property type="match status" value="1"/>
</dbReference>
<feature type="domain" description="Cobalamin-independent methionine synthase MetE C-terminal/archaeal" evidence="1">
    <location>
        <begin position="180"/>
        <end position="373"/>
    </location>
</feature>
<evidence type="ECO:0000313" key="2">
    <source>
        <dbReference type="EMBL" id="KAF4304585.1"/>
    </source>
</evidence>
<dbReference type="OrthoDB" id="7772923at2759"/>
<dbReference type="InterPro" id="IPR038071">
    <property type="entry name" value="UROD/MetE-like_sf"/>
</dbReference>
<dbReference type="EMBL" id="WWBZ02000051">
    <property type="protein sequence ID" value="KAF4304585.1"/>
    <property type="molecule type" value="Genomic_DNA"/>
</dbReference>
<dbReference type="CDD" id="cd03311">
    <property type="entry name" value="CIMS_C_terminal_like"/>
    <property type="match status" value="1"/>
</dbReference>
<dbReference type="InterPro" id="IPR002629">
    <property type="entry name" value="Met_Synth_C/arc"/>
</dbReference>
<evidence type="ECO:0000313" key="3">
    <source>
        <dbReference type="Proteomes" id="UP000572817"/>
    </source>
</evidence>
<dbReference type="GO" id="GO:0008270">
    <property type="term" value="F:zinc ion binding"/>
    <property type="evidence" value="ECO:0007669"/>
    <property type="project" value="InterPro"/>
</dbReference>
<reference evidence="2" key="1">
    <citation type="submission" date="2020-04" db="EMBL/GenBank/DDBJ databases">
        <title>Genome Assembly and Annotation of Botryosphaeria dothidea sdau 11-99, a Latent Pathogen of Apple Fruit Ring Rot in China.</title>
        <authorList>
            <person name="Yu C."/>
            <person name="Diao Y."/>
            <person name="Lu Q."/>
            <person name="Zhao J."/>
            <person name="Cui S."/>
            <person name="Peng C."/>
            <person name="He B."/>
            <person name="Liu H."/>
        </authorList>
    </citation>
    <scope>NUCLEOTIDE SEQUENCE [LARGE SCALE GENOMIC DNA]</scope>
    <source>
        <strain evidence="2">Sdau11-99</strain>
    </source>
</reference>
<dbReference type="GO" id="GO:0009086">
    <property type="term" value="P:methionine biosynthetic process"/>
    <property type="evidence" value="ECO:0007669"/>
    <property type="project" value="InterPro"/>
</dbReference>
<dbReference type="SUPFAM" id="SSF51726">
    <property type="entry name" value="UROD/MetE-like"/>
    <property type="match status" value="1"/>
</dbReference>
<gene>
    <name evidence="2" type="ORF">GTA08_BOTSDO08260</name>
</gene>
<protein>
    <submittedName>
        <fullName evidence="2">Methionine vitamin-b12 independent</fullName>
    </submittedName>
</protein>
<dbReference type="GO" id="GO:0003871">
    <property type="term" value="F:5-methyltetrahydropteroyltriglutamate-homocysteine S-methyltransferase activity"/>
    <property type="evidence" value="ECO:0007669"/>
    <property type="project" value="InterPro"/>
</dbReference>
<accession>A0A8H4N0P1</accession>
<dbReference type="Pfam" id="PF01717">
    <property type="entry name" value="Meth_synt_2"/>
    <property type="match status" value="1"/>
</dbReference>
<proteinExistence type="predicted"/>
<dbReference type="PANTHER" id="PTHR43844">
    <property type="entry name" value="METHIONINE SYNTHASE"/>
    <property type="match status" value="1"/>
</dbReference>
<comment type="caution">
    <text evidence="2">The sequence shown here is derived from an EMBL/GenBank/DDBJ whole genome shotgun (WGS) entry which is preliminary data.</text>
</comment>
<dbReference type="AlphaFoldDB" id="A0A8H4N0P1"/>
<dbReference type="Proteomes" id="UP000572817">
    <property type="component" value="Unassembled WGS sequence"/>
</dbReference>
<dbReference type="Gene3D" id="3.20.20.210">
    <property type="match status" value="1"/>
</dbReference>
<sequence length="403" mass="46076">MSTTLHREPPFRAEHLGSLLRPTNLLDKRAEVHEAKAKPEELKPLEDAAIKDIVAKQQEWGYRALSDGEYRRHMFWGTFFPGLEGMKEVQNPSIDMFRTYVPDMAAFLETNHVPGETVICTGKIKHTGTSTYVDQVEYLKTIVPKERWGDIKLTLAAPNWYHLRYREGQAYPTDVYSSDEEYFSDIAKAYQTELDILYRAGLRNVQYDDPNLAYFCSEKMLEGWKEDKRNKYSADELLDVYIKLYNDCISKVPNDMHVGIHLCRGNFVGSRHFAEGAYDRIATKLFRDLNMQTYYLEYDTPRAGGFAPLAHLPANKNVILGVVTSKFPELEDKEEMKRRIYEAADIMAKGAGQSREEALNRMGVSPQCGFASHASGNLIDHDGMGKKLKLVRQIADEVWPGQP</sequence>